<comment type="caution">
    <text evidence="2">The sequence shown here is derived from an EMBL/GenBank/DDBJ whole genome shotgun (WGS) entry which is preliminary data.</text>
</comment>
<evidence type="ECO:0008006" key="4">
    <source>
        <dbReference type="Google" id="ProtNLM"/>
    </source>
</evidence>
<proteinExistence type="predicted"/>
<evidence type="ECO:0000256" key="1">
    <source>
        <dbReference type="SAM" id="SignalP"/>
    </source>
</evidence>
<evidence type="ECO:0000313" key="3">
    <source>
        <dbReference type="Proteomes" id="UP000536835"/>
    </source>
</evidence>
<feature type="chain" id="PRO_5031350133" description="Lipoprotein" evidence="1">
    <location>
        <begin position="21"/>
        <end position="100"/>
    </location>
</feature>
<keyword evidence="3" id="KW-1185">Reference proteome</keyword>
<feature type="signal peptide" evidence="1">
    <location>
        <begin position="1"/>
        <end position="20"/>
    </location>
</feature>
<dbReference type="PROSITE" id="PS51257">
    <property type="entry name" value="PROKAR_LIPOPROTEIN"/>
    <property type="match status" value="1"/>
</dbReference>
<gene>
    <name evidence="2" type="ORF">HK107_10355</name>
</gene>
<protein>
    <recommendedName>
        <fullName evidence="4">Lipoprotein</fullName>
    </recommendedName>
</protein>
<reference evidence="2 3" key="1">
    <citation type="submission" date="2020-05" db="EMBL/GenBank/DDBJ databases">
        <title>Parvularcula mediterraneae sp. nov., isolated from polypropylene straw from shallow seawater of the seashore of Laganas in Zakynthos island, Greece.</title>
        <authorList>
            <person name="Szabo I."/>
            <person name="Al-Omari J."/>
            <person name="Rado J."/>
            <person name="Szerdahelyi G.S."/>
        </authorList>
    </citation>
    <scope>NUCLEOTIDE SEQUENCE [LARGE SCALE GENOMIC DNA]</scope>
    <source>
        <strain evidence="2 3">ZS-1/3</strain>
    </source>
</reference>
<sequence>MKRCLLAALAVLSATACATASKITIADRLENLGLSRDRSECMANELDDRLNDDQLSKFARFTVQLDKADSALQAISALRQIEDPKIARAVTGSAFSCALN</sequence>
<dbReference type="Proteomes" id="UP000536835">
    <property type="component" value="Unassembled WGS sequence"/>
</dbReference>
<accession>A0A7Y3RMA5</accession>
<keyword evidence="1" id="KW-0732">Signal</keyword>
<evidence type="ECO:0000313" key="2">
    <source>
        <dbReference type="EMBL" id="NNU16723.1"/>
    </source>
</evidence>
<dbReference type="AlphaFoldDB" id="A0A7Y3RMA5"/>
<name>A0A7Y3RMA5_9PROT</name>
<dbReference type="EMBL" id="JABFCX010000003">
    <property type="protein sequence ID" value="NNU16723.1"/>
    <property type="molecule type" value="Genomic_DNA"/>
</dbReference>
<organism evidence="2 3">
    <name type="scientific">Parvularcula mediterranea</name>
    <dbReference type="NCBI Taxonomy" id="2732508"/>
    <lineage>
        <taxon>Bacteria</taxon>
        <taxon>Pseudomonadati</taxon>
        <taxon>Pseudomonadota</taxon>
        <taxon>Alphaproteobacteria</taxon>
        <taxon>Parvularculales</taxon>
        <taxon>Parvularculaceae</taxon>
        <taxon>Parvularcula</taxon>
    </lineage>
</organism>
<dbReference type="RefSeq" id="WP_173199457.1">
    <property type="nucleotide sequence ID" value="NZ_JABFCX010000003.1"/>
</dbReference>